<dbReference type="AlphaFoldDB" id="A0A1S2MDJ6"/>
<evidence type="ECO:0000259" key="4">
    <source>
        <dbReference type="Pfam" id="PF13439"/>
    </source>
</evidence>
<dbReference type="RefSeq" id="WP_071388341.1">
    <property type="nucleotide sequence ID" value="NZ_MLQS01000001.1"/>
</dbReference>
<dbReference type="InterPro" id="IPR028098">
    <property type="entry name" value="Glyco_trans_4-like_N"/>
</dbReference>
<evidence type="ECO:0000313" key="6">
    <source>
        <dbReference type="Proteomes" id="UP000180057"/>
    </source>
</evidence>
<reference evidence="5 6" key="1">
    <citation type="submission" date="2016-10" db="EMBL/GenBank/DDBJ databases">
        <title>Draft genome sequences of four alkaliphilic bacteria belonging to the Anaerobacillus genus.</title>
        <authorList>
            <person name="Bassil N.M."/>
            <person name="Lloyd J.R."/>
        </authorList>
    </citation>
    <scope>NUCLEOTIDE SEQUENCE [LARGE SCALE GENOMIC DNA]</scope>
    <source>
        <strain evidence="5 6">DSM 22531</strain>
    </source>
</reference>
<feature type="domain" description="Glycosyl transferase family 1" evidence="3">
    <location>
        <begin position="287"/>
        <end position="349"/>
    </location>
</feature>
<feature type="domain" description="Glycosyltransferase subfamily 4-like N-terminal" evidence="4">
    <location>
        <begin position="26"/>
        <end position="151"/>
    </location>
</feature>
<proteinExistence type="predicted"/>
<sequence>MTNTKKVVHITTVHHPLDPRIYYKECQTLQKVGYDVSLIVPLEYEMSDKSAVTIIPIKKYHNKFKRMLFSTFEAYQAARKQKADYYHIHDPELLFVAWLLKKKGNVVIYDIHEDYETSMMQKEYIPRPLRKFMAKTYKLVEKALSRKLQLCLAEKYYQEKYPTGKCILNYPLLNSKLINHKLGDKPLEDKLIYTGNISLERGAQIHARLPLIDEKISVHFYGKCSKNLADQMNEIAGDRKNQLKIEGVDQYVPKQIIDESYTSRRWLAGIALFPLTDHYKKKELTKFFEYMSAGIPIVCSDFPAWKEFVEKHSCGIAVNPNDDNEIKSALEFLRRNPNDAIEMGNNGRKAVSDALNWEIEGKKLVEWYREIWANEIGLS</sequence>
<accession>A0A1S2MDJ6</accession>
<dbReference type="GO" id="GO:0016757">
    <property type="term" value="F:glycosyltransferase activity"/>
    <property type="evidence" value="ECO:0007669"/>
    <property type="project" value="UniProtKB-KW"/>
</dbReference>
<dbReference type="SUPFAM" id="SSF53756">
    <property type="entry name" value="UDP-Glycosyltransferase/glycogen phosphorylase"/>
    <property type="match status" value="1"/>
</dbReference>
<dbReference type="Pfam" id="PF13439">
    <property type="entry name" value="Glyco_transf_4"/>
    <property type="match status" value="1"/>
</dbReference>
<evidence type="ECO:0000259" key="3">
    <source>
        <dbReference type="Pfam" id="PF00534"/>
    </source>
</evidence>
<dbReference type="Pfam" id="PF00534">
    <property type="entry name" value="Glycos_transf_1"/>
    <property type="match status" value="1"/>
</dbReference>
<dbReference type="Gene3D" id="3.40.50.2000">
    <property type="entry name" value="Glycogen Phosphorylase B"/>
    <property type="match status" value="2"/>
</dbReference>
<dbReference type="STRING" id="472963.BKP45_03390"/>
<keyword evidence="1" id="KW-0328">Glycosyltransferase</keyword>
<name>A0A1S2MDJ6_9BACI</name>
<dbReference type="Proteomes" id="UP000180057">
    <property type="component" value="Unassembled WGS sequence"/>
</dbReference>
<comment type="caution">
    <text evidence="5">The sequence shown here is derived from an EMBL/GenBank/DDBJ whole genome shotgun (WGS) entry which is preliminary data.</text>
</comment>
<evidence type="ECO:0000256" key="2">
    <source>
        <dbReference type="ARBA" id="ARBA00022679"/>
    </source>
</evidence>
<keyword evidence="6" id="KW-1185">Reference proteome</keyword>
<evidence type="ECO:0000313" key="5">
    <source>
        <dbReference type="EMBL" id="OIJ21755.1"/>
    </source>
</evidence>
<dbReference type="EMBL" id="MLQS01000001">
    <property type="protein sequence ID" value="OIJ21755.1"/>
    <property type="molecule type" value="Genomic_DNA"/>
</dbReference>
<dbReference type="PANTHER" id="PTHR12526:SF629">
    <property type="entry name" value="TEICHURONIC ACID BIOSYNTHESIS GLYCOSYLTRANSFERASE TUAH-RELATED"/>
    <property type="match status" value="1"/>
</dbReference>
<dbReference type="PANTHER" id="PTHR12526">
    <property type="entry name" value="GLYCOSYLTRANSFERASE"/>
    <property type="match status" value="1"/>
</dbReference>
<organism evidence="5 6">
    <name type="scientific">Anaerobacillus alkalidiazotrophicus</name>
    <dbReference type="NCBI Taxonomy" id="472963"/>
    <lineage>
        <taxon>Bacteria</taxon>
        <taxon>Bacillati</taxon>
        <taxon>Bacillota</taxon>
        <taxon>Bacilli</taxon>
        <taxon>Bacillales</taxon>
        <taxon>Bacillaceae</taxon>
        <taxon>Anaerobacillus</taxon>
    </lineage>
</organism>
<gene>
    <name evidence="5" type="ORF">BKP45_03390</name>
</gene>
<dbReference type="InterPro" id="IPR001296">
    <property type="entry name" value="Glyco_trans_1"/>
</dbReference>
<protein>
    <submittedName>
        <fullName evidence="5">Glycosyl transferase</fullName>
    </submittedName>
</protein>
<dbReference type="OrthoDB" id="9813214at2"/>
<keyword evidence="2 5" id="KW-0808">Transferase</keyword>
<evidence type="ECO:0000256" key="1">
    <source>
        <dbReference type="ARBA" id="ARBA00022676"/>
    </source>
</evidence>